<evidence type="ECO:0000256" key="1">
    <source>
        <dbReference type="ARBA" id="ARBA00004123"/>
    </source>
</evidence>
<dbReference type="InterPro" id="IPR011598">
    <property type="entry name" value="bHLH_dom"/>
</dbReference>
<dbReference type="PANTHER" id="PTHR15741">
    <property type="entry name" value="BASIC HELIX-LOOP-HELIX ZIP TRANSCRIPTION FACTOR"/>
    <property type="match status" value="1"/>
</dbReference>
<protein>
    <recommendedName>
        <fullName evidence="7">BHLH domain-containing protein</fullName>
    </recommendedName>
</protein>
<evidence type="ECO:0000256" key="5">
    <source>
        <dbReference type="ARBA" id="ARBA00023242"/>
    </source>
</evidence>
<evidence type="ECO:0000256" key="3">
    <source>
        <dbReference type="ARBA" id="ARBA00023125"/>
    </source>
</evidence>
<feature type="compositionally biased region" description="Basic and acidic residues" evidence="6">
    <location>
        <begin position="417"/>
        <end position="441"/>
    </location>
</feature>
<organism evidence="8 9">
    <name type="scientific">Xylaria grammica</name>
    <dbReference type="NCBI Taxonomy" id="363999"/>
    <lineage>
        <taxon>Eukaryota</taxon>
        <taxon>Fungi</taxon>
        <taxon>Dikarya</taxon>
        <taxon>Ascomycota</taxon>
        <taxon>Pezizomycotina</taxon>
        <taxon>Sordariomycetes</taxon>
        <taxon>Xylariomycetidae</taxon>
        <taxon>Xylariales</taxon>
        <taxon>Xylariaceae</taxon>
        <taxon>Xylaria</taxon>
    </lineage>
</organism>
<dbReference type="PANTHER" id="PTHR15741:SF27">
    <property type="entry name" value="TRANSCRIPTION FACTOR AP-4"/>
    <property type="match status" value="1"/>
</dbReference>
<dbReference type="PROSITE" id="PS50888">
    <property type="entry name" value="BHLH"/>
    <property type="match status" value="1"/>
</dbReference>
<evidence type="ECO:0000256" key="6">
    <source>
        <dbReference type="SAM" id="MobiDB-lite"/>
    </source>
</evidence>
<dbReference type="GO" id="GO:0046983">
    <property type="term" value="F:protein dimerization activity"/>
    <property type="evidence" value="ECO:0007669"/>
    <property type="project" value="InterPro"/>
</dbReference>
<proteinExistence type="predicted"/>
<keyword evidence="3" id="KW-0238">DNA-binding</keyword>
<evidence type="ECO:0000259" key="7">
    <source>
        <dbReference type="PROSITE" id="PS50888"/>
    </source>
</evidence>
<evidence type="ECO:0000256" key="2">
    <source>
        <dbReference type="ARBA" id="ARBA00023015"/>
    </source>
</evidence>
<dbReference type="STRING" id="363999.A0A439D9E3"/>
<feature type="domain" description="BHLH" evidence="7">
    <location>
        <begin position="426"/>
        <end position="477"/>
    </location>
</feature>
<accession>A0A439D9E3</accession>
<feature type="region of interest" description="Disordered" evidence="6">
    <location>
        <begin position="119"/>
        <end position="144"/>
    </location>
</feature>
<reference evidence="8 9" key="1">
    <citation type="submission" date="2018-12" db="EMBL/GenBank/DDBJ databases">
        <title>Draft genome sequence of Xylaria grammica IHI A82.</title>
        <authorList>
            <person name="Buettner E."/>
            <person name="Kellner H."/>
        </authorList>
    </citation>
    <scope>NUCLEOTIDE SEQUENCE [LARGE SCALE GENOMIC DNA]</scope>
    <source>
        <strain evidence="8 9">IHI A82</strain>
    </source>
</reference>
<dbReference type="GO" id="GO:0000978">
    <property type="term" value="F:RNA polymerase II cis-regulatory region sequence-specific DNA binding"/>
    <property type="evidence" value="ECO:0007669"/>
    <property type="project" value="TreeGrafter"/>
</dbReference>
<keyword evidence="4" id="KW-0804">Transcription</keyword>
<feature type="compositionally biased region" description="Polar residues" evidence="6">
    <location>
        <begin position="88"/>
        <end position="104"/>
    </location>
</feature>
<keyword evidence="5" id="KW-0539">Nucleus</keyword>
<dbReference type="Pfam" id="PF00010">
    <property type="entry name" value="HLH"/>
    <property type="match status" value="1"/>
</dbReference>
<dbReference type="GO" id="GO:0000981">
    <property type="term" value="F:DNA-binding transcription factor activity, RNA polymerase II-specific"/>
    <property type="evidence" value="ECO:0007669"/>
    <property type="project" value="TreeGrafter"/>
</dbReference>
<feature type="compositionally biased region" description="Low complexity" evidence="6">
    <location>
        <begin position="371"/>
        <end position="381"/>
    </location>
</feature>
<feature type="compositionally biased region" description="Basic and acidic residues" evidence="6">
    <location>
        <begin position="513"/>
        <end position="524"/>
    </location>
</feature>
<feature type="region of interest" description="Disordered" evidence="6">
    <location>
        <begin position="319"/>
        <end position="441"/>
    </location>
</feature>
<keyword evidence="9" id="KW-1185">Reference proteome</keyword>
<evidence type="ECO:0000256" key="4">
    <source>
        <dbReference type="ARBA" id="ARBA00023163"/>
    </source>
</evidence>
<evidence type="ECO:0000313" key="8">
    <source>
        <dbReference type="EMBL" id="RWA11028.1"/>
    </source>
</evidence>
<keyword evidence="2" id="KW-0805">Transcription regulation</keyword>
<dbReference type="InterPro" id="IPR052207">
    <property type="entry name" value="Max-like/E-box_TFs"/>
</dbReference>
<dbReference type="AlphaFoldDB" id="A0A439D9E3"/>
<feature type="region of interest" description="Disordered" evidence="6">
    <location>
        <begin position="506"/>
        <end position="525"/>
    </location>
</feature>
<dbReference type="InterPro" id="IPR036638">
    <property type="entry name" value="HLH_DNA-bd_sf"/>
</dbReference>
<gene>
    <name evidence="8" type="ORF">EKO27_g4080</name>
</gene>
<dbReference type="EMBL" id="RYZI01000093">
    <property type="protein sequence ID" value="RWA11028.1"/>
    <property type="molecule type" value="Genomic_DNA"/>
</dbReference>
<comment type="subcellular location">
    <subcellularLocation>
        <location evidence="1">Nucleus</location>
    </subcellularLocation>
</comment>
<feature type="region of interest" description="Disordered" evidence="6">
    <location>
        <begin position="88"/>
        <end position="107"/>
    </location>
</feature>
<dbReference type="Gene3D" id="4.10.280.10">
    <property type="entry name" value="Helix-loop-helix DNA-binding domain"/>
    <property type="match status" value="1"/>
</dbReference>
<comment type="caution">
    <text evidence="8">The sequence shown here is derived from an EMBL/GenBank/DDBJ whole genome shotgun (WGS) entry which is preliminary data.</text>
</comment>
<dbReference type="GO" id="GO:0005634">
    <property type="term" value="C:nucleus"/>
    <property type="evidence" value="ECO:0007669"/>
    <property type="project" value="UniProtKB-SubCell"/>
</dbReference>
<feature type="region of interest" description="Disordered" evidence="6">
    <location>
        <begin position="196"/>
        <end position="243"/>
    </location>
</feature>
<dbReference type="SUPFAM" id="SSF47459">
    <property type="entry name" value="HLH, helix-loop-helix DNA-binding domain"/>
    <property type="match status" value="1"/>
</dbReference>
<dbReference type="Proteomes" id="UP000286045">
    <property type="component" value="Unassembled WGS sequence"/>
</dbReference>
<feature type="compositionally biased region" description="Basic residues" evidence="6">
    <location>
        <begin position="354"/>
        <end position="363"/>
    </location>
</feature>
<name>A0A439D9E3_9PEZI</name>
<sequence>MGSSVLQDGEEEWQVMAGLPFGYNFSEEALIRSPPSPRGNPILNPNDDSLLGNFFTDMRSDQYSMLYGEGLNFSPQWFQAAPNLLSHSTSFGQQPTRQPPTSTYGGAYHFRQDIMPLPTRQQQERQRQQQQQPPPSRPGHQPLPYQLELQQPQSQPALTHYPQNVPQFFHGQSGFHVPAEQNAQVDAATLLTTLQSGRPNGYLSRTNSLSDFRPSPDTQPQRSHGSSFSQLHSMQDYDNSIRPTRSNEVDTLFTDMMFGSQGSTAPRPAERPELQWGSDIHFAGNQTFVPAQHESSEALERRQLETVSKALKLAHSIPNTRASSPIGGREATGLGILGDTNGDIRMEENAATPKKPRKAKAKTNGKGGDHAAQSPSKAAATAKKRKSQSEHDVSPGFPAGREAPVKRRKSAPSQPKPPRENLTDAQKRENHIKSEQKRRGAIKEGFDDLNFIVPNLQNGGYSKSSTLILTGEWLDSLIRGNQNMDLKGKRRVFGQEDGVWAKLRQETATSPKSSDETTRTHTEHWGISGVKAQKKILF</sequence>
<evidence type="ECO:0000313" key="9">
    <source>
        <dbReference type="Proteomes" id="UP000286045"/>
    </source>
</evidence>